<sequence length="581" mass="65875">MAAAAAKTTFSVEVGVLIDEEEIFQMLFDLSRLCEFSQPSSEDQDQGQYQYQYPPHSPLSELIKDIPSFIETFSLDRPDPGLFNMSSSSSSTSSSFHAEDEVRTASDYSAHSPPGLIQGGSSSSSSDGSGSPGPIPEVGHESPQYHDASLGEARARDDEWTYPQTERPKSVMHGYPSHLQVQDDQSKRGLAPVAGIKRRRSGNDLEKRPRQLVDPDQTADVRKTMAWPVMAKIPDIWSGHAKEEEQLCAGPRFYTGKPRKIKVFFAKDTTSPPLSAVVQAYRSQEETKDTSNLTKADFPRDNVPTHQALQKWVEDQIQREQSGSFRYAVQNFLLVYSECGFGLPKHSLVNKVHRMNCFFRILKTPSFWCLDPTNKLTNLPLSVQAQLRNIARKGLYSLEHDILKELDDCLTQQGPPKAQERMAVWASMWQLILMYRELAADFKNHISRLQNENREPSQNITQQSHMYKWLTESFFPLLTVFYHYQFRTKKSVEMSLDWLTPSAYPAAAMQGQAFHVTAQNLINSRKDFYVSLQSSKNETDELLCIFVINHELKKMNARKRTPRAPTLGKKGVDDNCDEDGE</sequence>
<evidence type="ECO:0000313" key="2">
    <source>
        <dbReference type="EMBL" id="KOS16899.1"/>
    </source>
</evidence>
<dbReference type="Proteomes" id="UP000053831">
    <property type="component" value="Unassembled WGS sequence"/>
</dbReference>
<keyword evidence="3" id="KW-1185">Reference proteome</keyword>
<evidence type="ECO:0000256" key="1">
    <source>
        <dbReference type="SAM" id="MobiDB-lite"/>
    </source>
</evidence>
<protein>
    <submittedName>
        <fullName evidence="2">Uncharacterized protein</fullName>
    </submittedName>
</protein>
<dbReference type="EMBL" id="LGSR01000029">
    <property type="protein sequence ID" value="KOS16899.1"/>
    <property type="molecule type" value="Genomic_DNA"/>
</dbReference>
<dbReference type="AlphaFoldDB" id="A0A0M9VRQ7"/>
<gene>
    <name evidence="2" type="ORF">ESCO_004741</name>
</gene>
<accession>A0A0M9VRQ7</accession>
<feature type="region of interest" description="Disordered" evidence="1">
    <location>
        <begin position="37"/>
        <end position="58"/>
    </location>
</feature>
<dbReference type="STRING" id="150374.A0A0M9VRQ7"/>
<proteinExistence type="predicted"/>
<feature type="region of interest" description="Disordered" evidence="1">
    <location>
        <begin position="84"/>
        <end position="217"/>
    </location>
</feature>
<feature type="region of interest" description="Disordered" evidence="1">
    <location>
        <begin position="557"/>
        <end position="581"/>
    </location>
</feature>
<feature type="compositionally biased region" description="Basic and acidic residues" evidence="1">
    <location>
        <begin position="201"/>
        <end position="217"/>
    </location>
</feature>
<organism evidence="2 3">
    <name type="scientific">Escovopsis weberi</name>
    <dbReference type="NCBI Taxonomy" id="150374"/>
    <lineage>
        <taxon>Eukaryota</taxon>
        <taxon>Fungi</taxon>
        <taxon>Dikarya</taxon>
        <taxon>Ascomycota</taxon>
        <taxon>Pezizomycotina</taxon>
        <taxon>Sordariomycetes</taxon>
        <taxon>Hypocreomycetidae</taxon>
        <taxon>Hypocreales</taxon>
        <taxon>Hypocreaceae</taxon>
        <taxon>Escovopsis</taxon>
    </lineage>
</organism>
<comment type="caution">
    <text evidence="2">The sequence shown here is derived from an EMBL/GenBank/DDBJ whole genome shotgun (WGS) entry which is preliminary data.</text>
</comment>
<name>A0A0M9VRQ7_ESCWE</name>
<feature type="compositionally biased region" description="Low complexity" evidence="1">
    <location>
        <begin position="86"/>
        <end position="95"/>
    </location>
</feature>
<dbReference type="OrthoDB" id="5426982at2759"/>
<reference evidence="2 3" key="1">
    <citation type="submission" date="2015-07" db="EMBL/GenBank/DDBJ databases">
        <title>The genome of the fungus Escovopsis weberi, a specialized disease agent of ant agriculture.</title>
        <authorList>
            <person name="de Man T.J."/>
            <person name="Stajich J.E."/>
            <person name="Kubicek C.P."/>
            <person name="Chenthamara K."/>
            <person name="Atanasova L."/>
            <person name="Druzhinina I.S."/>
            <person name="Birnbaum S."/>
            <person name="Barribeau S.M."/>
            <person name="Teiling C."/>
            <person name="Suen G."/>
            <person name="Currie C."/>
            <person name="Gerardo N.M."/>
        </authorList>
    </citation>
    <scope>NUCLEOTIDE SEQUENCE [LARGE SCALE GENOMIC DNA]</scope>
</reference>
<feature type="compositionally biased region" description="Low complexity" evidence="1">
    <location>
        <begin position="112"/>
        <end position="129"/>
    </location>
</feature>
<evidence type="ECO:0000313" key="3">
    <source>
        <dbReference type="Proteomes" id="UP000053831"/>
    </source>
</evidence>